<evidence type="ECO:0000256" key="1">
    <source>
        <dbReference type="SAM" id="MobiDB-lite"/>
    </source>
</evidence>
<protein>
    <submittedName>
        <fullName evidence="2">Uncharacterized protein</fullName>
    </submittedName>
</protein>
<name>A0A8R1IRW6_CAEJA</name>
<proteinExistence type="predicted"/>
<feature type="compositionally biased region" description="Acidic residues" evidence="1">
    <location>
        <begin position="145"/>
        <end position="155"/>
    </location>
</feature>
<feature type="region of interest" description="Disordered" evidence="1">
    <location>
        <begin position="1"/>
        <end position="155"/>
    </location>
</feature>
<feature type="compositionally biased region" description="Basic and acidic residues" evidence="1">
    <location>
        <begin position="98"/>
        <end position="124"/>
    </location>
</feature>
<sequence length="155" mass="17283">MITEANEKLKQQHPTKQFLPGTSGLSSYAKKPISNFPSSGNVPGKRSSGQFGGWKNTPGTTGGTLRAMHQQMHMGGSTRYPVQQQRPPPPPKIIPLDRAQEPKTGDELVEDRGSPTRFQSEPHRRGVPYYKNSSVYRRDGTLSTEEYEDVEVEDQ</sequence>
<evidence type="ECO:0000313" key="3">
    <source>
        <dbReference type="Proteomes" id="UP000005237"/>
    </source>
</evidence>
<feature type="compositionally biased region" description="Basic and acidic residues" evidence="1">
    <location>
        <begin position="1"/>
        <end position="10"/>
    </location>
</feature>
<keyword evidence="3" id="KW-1185">Reference proteome</keyword>
<reference evidence="3" key="1">
    <citation type="submission" date="2010-08" db="EMBL/GenBank/DDBJ databases">
        <authorList>
            <consortium name="Caenorhabditis japonica Sequencing Consortium"/>
            <person name="Wilson R.K."/>
        </authorList>
    </citation>
    <scope>NUCLEOTIDE SEQUENCE [LARGE SCALE GENOMIC DNA]</scope>
    <source>
        <strain evidence="3">DF5081</strain>
    </source>
</reference>
<reference evidence="2" key="2">
    <citation type="submission" date="2022-06" db="UniProtKB">
        <authorList>
            <consortium name="EnsemblMetazoa"/>
        </authorList>
    </citation>
    <scope>IDENTIFICATION</scope>
    <source>
        <strain evidence="2">DF5081</strain>
    </source>
</reference>
<organism evidence="2 3">
    <name type="scientific">Caenorhabditis japonica</name>
    <dbReference type="NCBI Taxonomy" id="281687"/>
    <lineage>
        <taxon>Eukaryota</taxon>
        <taxon>Metazoa</taxon>
        <taxon>Ecdysozoa</taxon>
        <taxon>Nematoda</taxon>
        <taxon>Chromadorea</taxon>
        <taxon>Rhabditida</taxon>
        <taxon>Rhabditina</taxon>
        <taxon>Rhabditomorpha</taxon>
        <taxon>Rhabditoidea</taxon>
        <taxon>Rhabditidae</taxon>
        <taxon>Peloderinae</taxon>
        <taxon>Caenorhabditis</taxon>
    </lineage>
</organism>
<dbReference type="EnsemblMetazoa" id="CJA41979.1">
    <property type="protein sequence ID" value="CJA41979.1"/>
    <property type="gene ID" value="WBGene00217827"/>
</dbReference>
<accession>A0A8R1IRW6</accession>
<evidence type="ECO:0000313" key="2">
    <source>
        <dbReference type="EnsemblMetazoa" id="CJA41979.1"/>
    </source>
</evidence>
<dbReference type="AlphaFoldDB" id="A0A8R1IRW6"/>
<dbReference type="Proteomes" id="UP000005237">
    <property type="component" value="Unassembled WGS sequence"/>
</dbReference>